<sequence length="35" mass="3846">MRLELVGGCSSLRCYTNNPPKLLELSTNGKSPYFG</sequence>
<protein>
    <submittedName>
        <fullName evidence="1">Uncharacterized protein</fullName>
    </submittedName>
</protein>
<reference evidence="1" key="2">
    <citation type="journal article" date="2015" name="Fish Shellfish Immunol.">
        <title>Early steps in the European eel (Anguilla anguilla)-Vibrio vulnificus interaction in the gills: Role of the RtxA13 toxin.</title>
        <authorList>
            <person name="Callol A."/>
            <person name="Pajuelo D."/>
            <person name="Ebbesson L."/>
            <person name="Teles M."/>
            <person name="MacKenzie S."/>
            <person name="Amaro C."/>
        </authorList>
    </citation>
    <scope>NUCLEOTIDE SEQUENCE</scope>
</reference>
<dbReference type="AlphaFoldDB" id="A0A0E9W881"/>
<evidence type="ECO:0000313" key="1">
    <source>
        <dbReference type="EMBL" id="JAH86572.1"/>
    </source>
</evidence>
<reference evidence="1" key="1">
    <citation type="submission" date="2014-11" db="EMBL/GenBank/DDBJ databases">
        <authorList>
            <person name="Amaro Gonzalez C."/>
        </authorList>
    </citation>
    <scope>NUCLEOTIDE SEQUENCE</scope>
</reference>
<dbReference type="EMBL" id="GBXM01022005">
    <property type="protein sequence ID" value="JAH86572.1"/>
    <property type="molecule type" value="Transcribed_RNA"/>
</dbReference>
<accession>A0A0E9W881</accession>
<name>A0A0E9W881_ANGAN</name>
<proteinExistence type="predicted"/>
<organism evidence="1">
    <name type="scientific">Anguilla anguilla</name>
    <name type="common">European freshwater eel</name>
    <name type="synonym">Muraena anguilla</name>
    <dbReference type="NCBI Taxonomy" id="7936"/>
    <lineage>
        <taxon>Eukaryota</taxon>
        <taxon>Metazoa</taxon>
        <taxon>Chordata</taxon>
        <taxon>Craniata</taxon>
        <taxon>Vertebrata</taxon>
        <taxon>Euteleostomi</taxon>
        <taxon>Actinopterygii</taxon>
        <taxon>Neopterygii</taxon>
        <taxon>Teleostei</taxon>
        <taxon>Anguilliformes</taxon>
        <taxon>Anguillidae</taxon>
        <taxon>Anguilla</taxon>
    </lineage>
</organism>